<dbReference type="EMBL" id="AYKW01000001">
    <property type="protein sequence ID" value="PIL37603.1"/>
    <property type="molecule type" value="Genomic_DNA"/>
</dbReference>
<protein>
    <submittedName>
        <fullName evidence="2">Uncharacterized protein</fullName>
    </submittedName>
</protein>
<feature type="region of interest" description="Disordered" evidence="1">
    <location>
        <begin position="18"/>
        <end position="143"/>
    </location>
</feature>
<gene>
    <name evidence="2" type="ORF">GSI_01297</name>
</gene>
<proteinExistence type="predicted"/>
<accession>A0A2G8SV58</accession>
<name>A0A2G8SV58_9APHY</name>
<dbReference type="AlphaFoldDB" id="A0A2G8SV58"/>
<evidence type="ECO:0000256" key="1">
    <source>
        <dbReference type="SAM" id="MobiDB-lite"/>
    </source>
</evidence>
<feature type="compositionally biased region" description="Polar residues" evidence="1">
    <location>
        <begin position="50"/>
        <end position="70"/>
    </location>
</feature>
<evidence type="ECO:0000313" key="2">
    <source>
        <dbReference type="EMBL" id="PIL37603.1"/>
    </source>
</evidence>
<sequence length="143" mass="15826">MRKAEEWALASCERRRLFSTSLSRSDDPKKSHTAESYFKDVDHTPPPSEKTYQVDSANPTVQRPNEQMSGEYSCAGPETDEYATVEGGTYDVPLSKGPEKDQKSRYGSTQRYYDEHGSGSKVSKPEEGPAGASAGGRKPERRS</sequence>
<dbReference type="OrthoDB" id="2687798at2759"/>
<dbReference type="Proteomes" id="UP000230002">
    <property type="component" value="Unassembled WGS sequence"/>
</dbReference>
<feature type="compositionally biased region" description="Basic and acidic residues" evidence="1">
    <location>
        <begin position="112"/>
        <end position="127"/>
    </location>
</feature>
<organism evidence="2 3">
    <name type="scientific">Ganoderma sinense ZZ0214-1</name>
    <dbReference type="NCBI Taxonomy" id="1077348"/>
    <lineage>
        <taxon>Eukaryota</taxon>
        <taxon>Fungi</taxon>
        <taxon>Dikarya</taxon>
        <taxon>Basidiomycota</taxon>
        <taxon>Agaricomycotina</taxon>
        <taxon>Agaricomycetes</taxon>
        <taxon>Polyporales</taxon>
        <taxon>Polyporaceae</taxon>
        <taxon>Ganoderma</taxon>
    </lineage>
</organism>
<comment type="caution">
    <text evidence="2">The sequence shown here is derived from an EMBL/GenBank/DDBJ whole genome shotgun (WGS) entry which is preliminary data.</text>
</comment>
<feature type="compositionally biased region" description="Basic and acidic residues" evidence="1">
    <location>
        <begin position="24"/>
        <end position="43"/>
    </location>
</feature>
<reference evidence="2 3" key="1">
    <citation type="journal article" date="2015" name="Sci. Rep.">
        <title>Chromosome-level genome map provides insights into diverse defense mechanisms in the medicinal fungus Ganoderma sinense.</title>
        <authorList>
            <person name="Zhu Y."/>
            <person name="Xu J."/>
            <person name="Sun C."/>
            <person name="Zhou S."/>
            <person name="Xu H."/>
            <person name="Nelson D.R."/>
            <person name="Qian J."/>
            <person name="Song J."/>
            <person name="Luo H."/>
            <person name="Xiang L."/>
            <person name="Li Y."/>
            <person name="Xu Z."/>
            <person name="Ji A."/>
            <person name="Wang L."/>
            <person name="Lu S."/>
            <person name="Hayward A."/>
            <person name="Sun W."/>
            <person name="Li X."/>
            <person name="Schwartz D.C."/>
            <person name="Wang Y."/>
            <person name="Chen S."/>
        </authorList>
    </citation>
    <scope>NUCLEOTIDE SEQUENCE [LARGE SCALE GENOMIC DNA]</scope>
    <source>
        <strain evidence="2 3">ZZ0214-1</strain>
    </source>
</reference>
<evidence type="ECO:0000313" key="3">
    <source>
        <dbReference type="Proteomes" id="UP000230002"/>
    </source>
</evidence>
<keyword evidence="3" id="KW-1185">Reference proteome</keyword>